<proteinExistence type="predicted"/>
<feature type="domain" description="CCHC-type" evidence="2">
    <location>
        <begin position="235"/>
        <end position="248"/>
    </location>
</feature>
<organism evidence="3 4">
    <name type="scientific">Hibiscus syriacus</name>
    <name type="common">Rose of Sharon</name>
    <dbReference type="NCBI Taxonomy" id="106335"/>
    <lineage>
        <taxon>Eukaryota</taxon>
        <taxon>Viridiplantae</taxon>
        <taxon>Streptophyta</taxon>
        <taxon>Embryophyta</taxon>
        <taxon>Tracheophyta</taxon>
        <taxon>Spermatophyta</taxon>
        <taxon>Magnoliopsida</taxon>
        <taxon>eudicotyledons</taxon>
        <taxon>Gunneridae</taxon>
        <taxon>Pentapetalae</taxon>
        <taxon>rosids</taxon>
        <taxon>malvids</taxon>
        <taxon>Malvales</taxon>
        <taxon>Malvaceae</taxon>
        <taxon>Malvoideae</taxon>
        <taxon>Hibiscus</taxon>
    </lineage>
</organism>
<evidence type="ECO:0000256" key="1">
    <source>
        <dbReference type="PROSITE-ProRule" id="PRU00047"/>
    </source>
</evidence>
<gene>
    <name evidence="3" type="ORF">F3Y22_tig00117000pilonHSYRG00335</name>
</gene>
<protein>
    <recommendedName>
        <fullName evidence="2">CCHC-type domain-containing protein</fullName>
    </recommendedName>
</protein>
<keyword evidence="1" id="KW-0479">Metal-binding</keyword>
<keyword evidence="4" id="KW-1185">Reference proteome</keyword>
<dbReference type="PANTHER" id="PTHR31286:SF99">
    <property type="entry name" value="DUF4283 DOMAIN-CONTAINING PROTEIN"/>
    <property type="match status" value="1"/>
</dbReference>
<dbReference type="PANTHER" id="PTHR31286">
    <property type="entry name" value="GLYCINE-RICH CELL WALL STRUCTURAL PROTEIN 1.8-LIKE"/>
    <property type="match status" value="1"/>
</dbReference>
<sequence length="524" mass="61409">MEGENAPEEEIQRKSWKDTVLSPSLLPGNLRFLIEVEEEDSDEEEDCEGNDIPTIKIPQELKEKMRKPWRKTLIIKILGRTVAYKTLINRVTNLWKLEGEFECIDLSYGFYAIKFQNMVDRAKVLMEGPWKIMDHYITVQRWRPNFVVASASIPSTAVWIHIPGLPIEYFKESVLCNLGRLVGKPLKIDYHIAWSTRGRFARICVEIDLNTPLLSKVHIGNRVYNIEYEGLHSICFKCGVVGHRATDCLVNQMENPSTKETKKETKNQDQQDFIFTWTRQHQGKVILQERLDRLLYNIDMVDFFPNLRVVTLTRIYSDHNPILVNTDLEIPMDKDKHPFRFEAAWLTHEEFKMVFNSAWDRKKHSLVDEIEEVKHAIISWKDSNFGNIFKRKKTLTNRLQGIQRSPHYFHSNFLQDLEKLPMNYDRFIPILNEEDKLNLNKQVTMEEVKEALFTMKGMKAPGPDDIRPIFYNQNWDTVKNTLCDFANMALELGKMDTKILRTFLVLIPKHATADNITQFFPISL</sequence>
<dbReference type="InterPro" id="IPR001878">
    <property type="entry name" value="Znf_CCHC"/>
</dbReference>
<evidence type="ECO:0000313" key="3">
    <source>
        <dbReference type="EMBL" id="KAE8656563.1"/>
    </source>
</evidence>
<evidence type="ECO:0000313" key="4">
    <source>
        <dbReference type="Proteomes" id="UP000436088"/>
    </source>
</evidence>
<dbReference type="Pfam" id="PF00098">
    <property type="entry name" value="zf-CCHC"/>
    <property type="match status" value="1"/>
</dbReference>
<dbReference type="GO" id="GO:0008270">
    <property type="term" value="F:zinc ion binding"/>
    <property type="evidence" value="ECO:0007669"/>
    <property type="project" value="UniProtKB-KW"/>
</dbReference>
<dbReference type="InterPro" id="IPR025558">
    <property type="entry name" value="DUF4283"/>
</dbReference>
<comment type="caution">
    <text evidence="3">The sequence shown here is derived from an EMBL/GenBank/DDBJ whole genome shotgun (WGS) entry which is preliminary data.</text>
</comment>
<dbReference type="AlphaFoldDB" id="A0A6A2WDV7"/>
<reference evidence="3" key="1">
    <citation type="submission" date="2019-09" db="EMBL/GenBank/DDBJ databases">
        <title>Draft genome information of white flower Hibiscus syriacus.</title>
        <authorList>
            <person name="Kim Y.-M."/>
        </authorList>
    </citation>
    <scope>NUCLEOTIDE SEQUENCE [LARGE SCALE GENOMIC DNA]</scope>
    <source>
        <strain evidence="3">YM2019G1</strain>
    </source>
</reference>
<dbReference type="EMBL" id="VEPZ02001765">
    <property type="protein sequence ID" value="KAE8656563.1"/>
    <property type="molecule type" value="Genomic_DNA"/>
</dbReference>
<dbReference type="Proteomes" id="UP000436088">
    <property type="component" value="Unassembled WGS sequence"/>
</dbReference>
<dbReference type="InterPro" id="IPR040256">
    <property type="entry name" value="At4g02000-like"/>
</dbReference>
<evidence type="ECO:0000259" key="2">
    <source>
        <dbReference type="PROSITE" id="PS50158"/>
    </source>
</evidence>
<dbReference type="InterPro" id="IPR036691">
    <property type="entry name" value="Endo/exonu/phosph_ase_sf"/>
</dbReference>
<dbReference type="GO" id="GO:0003676">
    <property type="term" value="F:nucleic acid binding"/>
    <property type="evidence" value="ECO:0007669"/>
    <property type="project" value="InterPro"/>
</dbReference>
<dbReference type="SUPFAM" id="SSF56219">
    <property type="entry name" value="DNase I-like"/>
    <property type="match status" value="1"/>
</dbReference>
<accession>A0A6A2WDV7</accession>
<keyword evidence="1" id="KW-0863">Zinc-finger</keyword>
<keyword evidence="1" id="KW-0862">Zinc</keyword>
<dbReference type="Pfam" id="PF14111">
    <property type="entry name" value="DUF4283"/>
    <property type="match status" value="1"/>
</dbReference>
<dbReference type="PROSITE" id="PS50158">
    <property type="entry name" value="ZF_CCHC"/>
    <property type="match status" value="1"/>
</dbReference>
<name>A0A6A2WDV7_HIBSY</name>